<keyword evidence="4" id="KW-1185">Reference proteome</keyword>
<gene>
    <name evidence="3" type="ORF">GCM10012280_21930</name>
</gene>
<accession>A0A917ZMV6</accession>
<dbReference type="EMBL" id="BMMS01000008">
    <property type="protein sequence ID" value="GGO86253.1"/>
    <property type="molecule type" value="Genomic_DNA"/>
</dbReference>
<keyword evidence="2" id="KW-1133">Transmembrane helix</keyword>
<feature type="compositionally biased region" description="Pro residues" evidence="1">
    <location>
        <begin position="1"/>
        <end position="21"/>
    </location>
</feature>
<evidence type="ECO:0000313" key="3">
    <source>
        <dbReference type="EMBL" id="GGO86253.1"/>
    </source>
</evidence>
<feature type="transmembrane region" description="Helical" evidence="2">
    <location>
        <begin position="74"/>
        <end position="94"/>
    </location>
</feature>
<reference evidence="3" key="2">
    <citation type="submission" date="2020-09" db="EMBL/GenBank/DDBJ databases">
        <authorList>
            <person name="Sun Q."/>
            <person name="Zhou Y."/>
        </authorList>
    </citation>
    <scope>NUCLEOTIDE SEQUENCE</scope>
    <source>
        <strain evidence="3">CGMCC 4.7201</strain>
    </source>
</reference>
<comment type="caution">
    <text evidence="3">The sequence shown here is derived from an EMBL/GenBank/DDBJ whole genome shotgun (WGS) entry which is preliminary data.</text>
</comment>
<proteinExistence type="predicted"/>
<feature type="region of interest" description="Disordered" evidence="1">
    <location>
        <begin position="1"/>
        <end position="68"/>
    </location>
</feature>
<reference evidence="3" key="1">
    <citation type="journal article" date="2014" name="Int. J. Syst. Evol. Microbiol.">
        <title>Complete genome sequence of Corynebacterium casei LMG S-19264T (=DSM 44701T), isolated from a smear-ripened cheese.</title>
        <authorList>
            <consortium name="US DOE Joint Genome Institute (JGI-PGF)"/>
            <person name="Walter F."/>
            <person name="Albersmeier A."/>
            <person name="Kalinowski J."/>
            <person name="Ruckert C."/>
        </authorList>
    </citation>
    <scope>NUCLEOTIDE SEQUENCE</scope>
    <source>
        <strain evidence="3">CGMCC 4.7201</strain>
    </source>
</reference>
<protein>
    <submittedName>
        <fullName evidence="3">Uncharacterized protein</fullName>
    </submittedName>
</protein>
<sequence>MTTPQPPYGGNPYGQPQPQPQPYQGGAPYGQQTPPQPGGPQPSPYFNQPQGGPQGGLPGGYPAPQPQRRSKAKIVKLVVVPVIVLAVAIGGYIASRDDAETAKAGDCMHNSGTNFKPDLEVVDCGSSKAQYTVLKKIDDTSDTQKCTVGDAAYYESGGGNNFVLCLKHK</sequence>
<feature type="compositionally biased region" description="Low complexity" evidence="1">
    <location>
        <begin position="22"/>
        <end position="33"/>
    </location>
</feature>
<keyword evidence="2" id="KW-0812">Transmembrane</keyword>
<dbReference type="Proteomes" id="UP000641932">
    <property type="component" value="Unassembled WGS sequence"/>
</dbReference>
<evidence type="ECO:0000256" key="2">
    <source>
        <dbReference type="SAM" id="Phobius"/>
    </source>
</evidence>
<feature type="compositionally biased region" description="Pro residues" evidence="1">
    <location>
        <begin position="34"/>
        <end position="43"/>
    </location>
</feature>
<evidence type="ECO:0000256" key="1">
    <source>
        <dbReference type="SAM" id="MobiDB-lite"/>
    </source>
</evidence>
<dbReference type="AlphaFoldDB" id="A0A917ZMV6"/>
<keyword evidence="2" id="KW-0472">Membrane</keyword>
<evidence type="ECO:0000313" key="4">
    <source>
        <dbReference type="Proteomes" id="UP000641932"/>
    </source>
</evidence>
<dbReference type="RefSeq" id="WP_189131392.1">
    <property type="nucleotide sequence ID" value="NZ_BMMS01000008.1"/>
</dbReference>
<organism evidence="3 4">
    <name type="scientific">Wenjunlia tyrosinilytica</name>
    <dbReference type="NCBI Taxonomy" id="1544741"/>
    <lineage>
        <taxon>Bacteria</taxon>
        <taxon>Bacillati</taxon>
        <taxon>Actinomycetota</taxon>
        <taxon>Actinomycetes</taxon>
        <taxon>Kitasatosporales</taxon>
        <taxon>Streptomycetaceae</taxon>
        <taxon>Wenjunlia</taxon>
    </lineage>
</organism>
<name>A0A917ZMV6_9ACTN</name>